<evidence type="ECO:0000313" key="3">
    <source>
        <dbReference type="EMBL" id="CAE6124364.1"/>
    </source>
</evidence>
<feature type="coiled-coil region" evidence="1">
    <location>
        <begin position="426"/>
        <end position="530"/>
    </location>
</feature>
<organism evidence="3 4">
    <name type="scientific">Arabidopsis arenosa</name>
    <name type="common">Sand rock-cress</name>
    <name type="synonym">Cardaminopsis arenosa</name>
    <dbReference type="NCBI Taxonomy" id="38785"/>
    <lineage>
        <taxon>Eukaryota</taxon>
        <taxon>Viridiplantae</taxon>
        <taxon>Streptophyta</taxon>
        <taxon>Embryophyta</taxon>
        <taxon>Tracheophyta</taxon>
        <taxon>Spermatophyta</taxon>
        <taxon>Magnoliopsida</taxon>
        <taxon>eudicotyledons</taxon>
        <taxon>Gunneridae</taxon>
        <taxon>Pentapetalae</taxon>
        <taxon>rosids</taxon>
        <taxon>malvids</taxon>
        <taxon>Brassicales</taxon>
        <taxon>Brassicaceae</taxon>
        <taxon>Camelineae</taxon>
        <taxon>Arabidopsis</taxon>
    </lineage>
</organism>
<keyword evidence="4" id="KW-1185">Reference proteome</keyword>
<evidence type="ECO:0000313" key="4">
    <source>
        <dbReference type="Proteomes" id="UP000682877"/>
    </source>
</evidence>
<reference evidence="3" key="1">
    <citation type="submission" date="2021-01" db="EMBL/GenBank/DDBJ databases">
        <authorList>
            <person name="Bezrukov I."/>
        </authorList>
    </citation>
    <scope>NUCLEOTIDE SEQUENCE</scope>
</reference>
<dbReference type="Proteomes" id="UP000682877">
    <property type="component" value="Chromosome 6"/>
</dbReference>
<dbReference type="AlphaFoldDB" id="A0A8S2AKL7"/>
<feature type="compositionally biased region" description="Basic and acidic residues" evidence="2">
    <location>
        <begin position="35"/>
        <end position="49"/>
    </location>
</feature>
<evidence type="ECO:0000256" key="2">
    <source>
        <dbReference type="SAM" id="MobiDB-lite"/>
    </source>
</evidence>
<sequence>MAKKKVSRNSNGASNEQQQIQNQSVPVTYQKPTKLSRESSMEDHDSSEEKFQNLKSLNAILLKQTMEKRQQIESLFQAKDALEIELVRSGKEKTLLREELCGSNDENFMLKLEMDLFMGFVESRVKEMGVKVDLLVKEKSDREIEIRDLKREAIGLMRKLESEREEFSGVCGERDLIKSGFDLQSEEMNRLKESVVRLEMKEVYLGEEVGRLKCENGRLVKERKKREELIERVNKERSEMEERFEEKVREIDELKREIKGVVREKAEVEMVGRDQKETIVELEKKLGTVNEIVKSLTKEGEGLRGQVVELEKSLDEVVEEAKARAEQINRLVKEKTVKESELEGLVVENNSIKKEIEMAIVKFSDKERLVDQLLREKNELVKRIVNQEAEIVHLSKLADEQERVAVQLRKDCNDQIKTGEKLSCNVSKLKDALALVEVERDNAKKALDEEKKNRVALKERVVELEKMIASTGKELEKIKAERGRLIKDKKELENRSESLRNEKATLQKDIIELKRAMGVLKTELESARTNAKQSLTMLKSVSSLVCGLENKKSEKKREKGMDSYSVELEEIKKAFKNKESMVEGMKKEIEKMKHSVDDAHKKKSFWTLVSSVTSLLMAASVCLCCFAQVIT</sequence>
<keyword evidence="1" id="KW-0175">Coiled coil</keyword>
<feature type="region of interest" description="Disordered" evidence="2">
    <location>
        <begin position="1"/>
        <end position="49"/>
    </location>
</feature>
<feature type="compositionally biased region" description="Polar residues" evidence="2">
    <location>
        <begin position="8"/>
        <end position="33"/>
    </location>
</feature>
<protein>
    <submittedName>
        <fullName evidence="3">Uncharacterized protein</fullName>
    </submittedName>
</protein>
<feature type="coiled-coil region" evidence="1">
    <location>
        <begin position="363"/>
        <end position="390"/>
    </location>
</feature>
<accession>A0A8S2AKL7</accession>
<feature type="coiled-coil region" evidence="1">
    <location>
        <begin position="568"/>
        <end position="602"/>
    </location>
</feature>
<gene>
    <name evidence="3" type="ORF">AARE701A_LOCUS16302</name>
</gene>
<proteinExistence type="predicted"/>
<name>A0A8S2AKL7_ARAAE</name>
<dbReference type="EMBL" id="LR999456">
    <property type="protein sequence ID" value="CAE6124364.1"/>
    <property type="molecule type" value="Genomic_DNA"/>
</dbReference>
<feature type="coiled-coil region" evidence="1">
    <location>
        <begin position="132"/>
        <end position="338"/>
    </location>
</feature>
<evidence type="ECO:0000256" key="1">
    <source>
        <dbReference type="SAM" id="Coils"/>
    </source>
</evidence>